<evidence type="ECO:0000313" key="5">
    <source>
        <dbReference type="Proteomes" id="UP000255425"/>
    </source>
</evidence>
<proteinExistence type="predicted"/>
<reference evidence="4 5" key="1">
    <citation type="submission" date="2018-06" db="EMBL/GenBank/DDBJ databases">
        <authorList>
            <consortium name="Pathogen Informatics"/>
            <person name="Doyle S."/>
        </authorList>
    </citation>
    <scope>NUCLEOTIDE SEQUENCE [LARGE SCALE GENOMIC DNA]</scope>
    <source>
        <strain evidence="4 5">NCTC11807</strain>
    </source>
</reference>
<name>A0A380H4J5_9STAP</name>
<keyword evidence="1" id="KW-0175">Coiled coil</keyword>
<dbReference type="InterPro" id="IPR027417">
    <property type="entry name" value="P-loop_NTPase"/>
</dbReference>
<dbReference type="InterPro" id="IPR038734">
    <property type="entry name" value="YhaN_AAA"/>
</dbReference>
<evidence type="ECO:0000313" key="4">
    <source>
        <dbReference type="EMBL" id="SUM70458.1"/>
    </source>
</evidence>
<dbReference type="PANTHER" id="PTHR41259">
    <property type="entry name" value="DOUBLE-STRAND BREAK REPAIR RAD50 ATPASE, PUTATIVE-RELATED"/>
    <property type="match status" value="1"/>
</dbReference>
<dbReference type="SUPFAM" id="SSF52540">
    <property type="entry name" value="P-loop containing nucleoside triphosphate hydrolases"/>
    <property type="match status" value="1"/>
</dbReference>
<keyword evidence="2" id="KW-1133">Transmembrane helix</keyword>
<dbReference type="AlphaFoldDB" id="A0A380H4J5"/>
<dbReference type="Proteomes" id="UP000255425">
    <property type="component" value="Unassembled WGS sequence"/>
</dbReference>
<evidence type="ECO:0000256" key="1">
    <source>
        <dbReference type="SAM" id="Coils"/>
    </source>
</evidence>
<sequence length="979" mass="115297">MIIKSLEIYGYGQFVQRKIEFNRKFTEIYGENEAGKSTIQAFIHSILFGFPTKKSKEPRLEPRLGNQYGGKLELIFDDGIEAEVERIKGSAQGDVKVYLADGTIRDEAWLNKKLNYISKKTYQGIFSFDVLGLQDIHRNLDEKQLQDYLLEAGALGSTEFTSMRDTIGQKKNELYKKAGKNPIINQQIEQLKYLEGQIREEESKLDSYHRLVDDRDKSSRRLEHLKQNLNQLSKMHEDKQKEVALHDQTQEWKSLEQVLNIASIHFPEKGIDRYETAKSHKLSLERDISLKEERLAQFNKDAENIEPVDQKDINDLNGLYQQENEIKQKEFELRSIKKDIMDKQREKERLQSNIGWNDVHHNVDSSEAMKNYVSEQILAKQEQNAYIVQLERSIEDNKIERNSNSSELDQLEQELVPEETFEKKKEYSQQVLELHEKENLYEKLKETFREDQERKKQRQKILRIGFIALAIIGATLSVFSFVTTNLIFGIVFAILTIIFVVGIYLSKTKEVDYSVAISQEINDLESQLTQLETNYDLEFDLDYQHRIHEQWQNAIKNREMLEEKHQYLERTLSEAQGRLDSLKERIMQLKEELKLSPKLSDELIVESISTIGNIKSHDKFIEELNQQRIDLVKDLDTFYQQSENVTQSHFAHFNQMSFFHDVRQWLKHAEDSNEAWKKNQNETQLLNNELKQLQTRLKENNHIINELFNYIDVDNEESFYTHHQNYVTYQNNMNRFNDLSKYLENQNYSYEMSSKLSGKTSAQLDKEDSTLARQVDDYNDQYLEMQAEVSDLSAKISHMETDATLAQLRHEYFGLKNRLNDIAKDWASLSYLQTLVEEHIKQIKDKRLPQVINEAVSIFKSLTNDAYTMINYSEDNKIRVKHSNGQIFEPVELSQSTKELLYVSLRISLIKVLKPYYPFPIIVDDAFVHFDKNRKERMLNYLRELSKDYQVLYFTCTKDNLIPSKEMLLLNKIEEGGKK</sequence>
<gene>
    <name evidence="4" type="ORF">NCTC11807_01204</name>
</gene>
<feature type="coiled-coil region" evidence="1">
    <location>
        <begin position="558"/>
        <end position="592"/>
    </location>
</feature>
<organism evidence="4 5">
    <name type="scientific">Staphylococcus saccharolyticus</name>
    <dbReference type="NCBI Taxonomy" id="33028"/>
    <lineage>
        <taxon>Bacteria</taxon>
        <taxon>Bacillati</taxon>
        <taxon>Bacillota</taxon>
        <taxon>Bacilli</taxon>
        <taxon>Bacillales</taxon>
        <taxon>Staphylococcaceae</taxon>
        <taxon>Staphylococcus</taxon>
    </lineage>
</organism>
<dbReference type="EMBL" id="UHDZ01000001">
    <property type="protein sequence ID" value="SUM70458.1"/>
    <property type="molecule type" value="Genomic_DNA"/>
</dbReference>
<dbReference type="PANTHER" id="PTHR41259:SF1">
    <property type="entry name" value="DOUBLE-STRAND BREAK REPAIR RAD50 ATPASE, PUTATIVE-RELATED"/>
    <property type="match status" value="1"/>
</dbReference>
<feature type="coiled-coil region" evidence="1">
    <location>
        <begin position="281"/>
        <end position="353"/>
    </location>
</feature>
<dbReference type="GeneID" id="63936742"/>
<accession>A0A380H4J5</accession>
<feature type="coiled-coil region" evidence="1">
    <location>
        <begin position="394"/>
        <end position="454"/>
    </location>
</feature>
<feature type="domain" description="YhaN AAA" evidence="3">
    <location>
        <begin position="1"/>
        <end position="203"/>
    </location>
</feature>
<feature type="coiled-coil region" evidence="1">
    <location>
        <begin position="184"/>
        <end position="242"/>
    </location>
</feature>
<dbReference type="Gene3D" id="3.40.50.300">
    <property type="entry name" value="P-loop containing nucleotide triphosphate hydrolases"/>
    <property type="match status" value="2"/>
</dbReference>
<evidence type="ECO:0000256" key="2">
    <source>
        <dbReference type="SAM" id="Phobius"/>
    </source>
</evidence>
<keyword evidence="5" id="KW-1185">Reference proteome</keyword>
<keyword evidence="2" id="KW-0472">Membrane</keyword>
<feature type="transmembrane region" description="Helical" evidence="2">
    <location>
        <begin position="486"/>
        <end position="505"/>
    </location>
</feature>
<feature type="transmembrane region" description="Helical" evidence="2">
    <location>
        <begin position="461"/>
        <end position="480"/>
    </location>
</feature>
<dbReference type="RefSeq" id="WP_115313063.1">
    <property type="nucleotide sequence ID" value="NZ_CP066042.1"/>
</dbReference>
<dbReference type="Pfam" id="PF13514">
    <property type="entry name" value="AAA_27"/>
    <property type="match status" value="1"/>
</dbReference>
<evidence type="ECO:0000259" key="3">
    <source>
        <dbReference type="Pfam" id="PF13514"/>
    </source>
</evidence>
<keyword evidence="2" id="KW-0812">Transmembrane</keyword>
<protein>
    <submittedName>
        <fullName evidence="4">Membrane associated protein</fullName>
    </submittedName>
</protein>